<dbReference type="Gene3D" id="2.120.10.80">
    <property type="entry name" value="Kelch-type beta propeller"/>
    <property type="match status" value="1"/>
</dbReference>
<keyword evidence="2 5" id="KW-0812">Transmembrane</keyword>
<dbReference type="AlphaFoldDB" id="A0A433P6Y1"/>
<evidence type="ECO:0000256" key="2">
    <source>
        <dbReference type="ARBA" id="ARBA00022692"/>
    </source>
</evidence>
<evidence type="ECO:0000313" key="6">
    <source>
        <dbReference type="EMBL" id="RUS13293.1"/>
    </source>
</evidence>
<keyword evidence="7" id="KW-1185">Reference proteome</keyword>
<evidence type="ECO:0000256" key="4">
    <source>
        <dbReference type="ARBA" id="ARBA00023136"/>
    </source>
</evidence>
<accession>A0A433P6Y1</accession>
<evidence type="ECO:0000256" key="3">
    <source>
        <dbReference type="ARBA" id="ARBA00022989"/>
    </source>
</evidence>
<dbReference type="GO" id="GO:0071944">
    <property type="term" value="C:cell periphery"/>
    <property type="evidence" value="ECO:0007669"/>
    <property type="project" value="UniProtKB-ARBA"/>
</dbReference>
<keyword evidence="3 5" id="KW-1133">Transmembrane helix</keyword>
<gene>
    <name evidence="6" type="ORF">BC938DRAFT_477970</name>
</gene>
<evidence type="ECO:0000256" key="1">
    <source>
        <dbReference type="ARBA" id="ARBA00004167"/>
    </source>
</evidence>
<dbReference type="EMBL" id="RBNJ01030355">
    <property type="protein sequence ID" value="RUS13293.1"/>
    <property type="molecule type" value="Genomic_DNA"/>
</dbReference>
<feature type="transmembrane region" description="Helical" evidence="5">
    <location>
        <begin position="109"/>
        <end position="133"/>
    </location>
</feature>
<sequence length="314" mass="32665">MYKNALNDFVVFDTKTWVYTVKSSITGGSALTPRSGASAVLVNNSLVVFVGEPGYWGELLSNLFVVDTTAWAVLPTFTPAGYLAPTSASKATPSSSSFTGGTISGSSGFSIGAIIGIVIGVVLVIAAVGFLLYRRSKCQQLPTVAPVLKPSSHPHADQHPSIPPNGFALGTQIQYYDTAAALVSPLKSESAPLDFHAGTYYGTQANFQQQYADASGAYYPVSPVPSSAGLQTTEANKVPSGFPDARPPSYLPTYLPTRPDGIEGTATGVLSNPTVSVSSGSDTPFLRRLHTANLAADGHTIIIFGGDTPIPTTS</sequence>
<comment type="subcellular location">
    <subcellularLocation>
        <location evidence="1">Membrane</location>
        <topology evidence="1">Single-pass membrane protein</topology>
    </subcellularLocation>
</comment>
<dbReference type="PANTHER" id="PTHR15549:SF30">
    <property type="entry name" value="MID2 DOMAIN-CONTAINING PROTEIN"/>
    <property type="match status" value="1"/>
</dbReference>
<dbReference type="GO" id="GO:0016020">
    <property type="term" value="C:membrane"/>
    <property type="evidence" value="ECO:0007669"/>
    <property type="project" value="UniProtKB-SubCell"/>
</dbReference>
<dbReference type="Proteomes" id="UP000274822">
    <property type="component" value="Unassembled WGS sequence"/>
</dbReference>
<evidence type="ECO:0000313" key="7">
    <source>
        <dbReference type="Proteomes" id="UP000274822"/>
    </source>
</evidence>
<keyword evidence="4 5" id="KW-0472">Membrane</keyword>
<dbReference type="PANTHER" id="PTHR15549">
    <property type="entry name" value="PAIRED IMMUNOGLOBULIN-LIKE TYPE 2 RECEPTOR"/>
    <property type="match status" value="1"/>
</dbReference>
<feature type="non-terminal residue" evidence="6">
    <location>
        <position position="314"/>
    </location>
</feature>
<organism evidence="6 7">
    <name type="scientific">Jimgerdemannia flammicorona</name>
    <dbReference type="NCBI Taxonomy" id="994334"/>
    <lineage>
        <taxon>Eukaryota</taxon>
        <taxon>Fungi</taxon>
        <taxon>Fungi incertae sedis</taxon>
        <taxon>Mucoromycota</taxon>
        <taxon>Mucoromycotina</taxon>
        <taxon>Endogonomycetes</taxon>
        <taxon>Endogonales</taxon>
        <taxon>Endogonaceae</taxon>
        <taxon>Jimgerdemannia</taxon>
    </lineage>
</organism>
<dbReference type="InterPro" id="IPR051694">
    <property type="entry name" value="Immunoregulatory_rcpt-like"/>
</dbReference>
<name>A0A433P6Y1_9FUNG</name>
<evidence type="ECO:0000256" key="5">
    <source>
        <dbReference type="SAM" id="Phobius"/>
    </source>
</evidence>
<comment type="caution">
    <text evidence="6">The sequence shown here is derived from an EMBL/GenBank/DDBJ whole genome shotgun (WGS) entry which is preliminary data.</text>
</comment>
<dbReference type="SUPFAM" id="SSF117281">
    <property type="entry name" value="Kelch motif"/>
    <property type="match status" value="1"/>
</dbReference>
<reference evidence="6 7" key="1">
    <citation type="journal article" date="2018" name="New Phytol.">
        <title>Phylogenomics of Endogonaceae and evolution of mycorrhizas within Mucoromycota.</title>
        <authorList>
            <person name="Chang Y."/>
            <person name="Desiro A."/>
            <person name="Na H."/>
            <person name="Sandor L."/>
            <person name="Lipzen A."/>
            <person name="Clum A."/>
            <person name="Barry K."/>
            <person name="Grigoriev I.V."/>
            <person name="Martin F.M."/>
            <person name="Stajich J.E."/>
            <person name="Smith M.E."/>
            <person name="Bonito G."/>
            <person name="Spatafora J.W."/>
        </authorList>
    </citation>
    <scope>NUCLEOTIDE SEQUENCE [LARGE SCALE GENOMIC DNA]</scope>
    <source>
        <strain evidence="6 7">AD002</strain>
    </source>
</reference>
<dbReference type="InterPro" id="IPR015915">
    <property type="entry name" value="Kelch-typ_b-propeller"/>
</dbReference>
<protein>
    <submittedName>
        <fullName evidence="6">Uncharacterized protein</fullName>
    </submittedName>
</protein>
<proteinExistence type="predicted"/>